<protein>
    <submittedName>
        <fullName evidence="1">Uncharacterized protein</fullName>
    </submittedName>
</protein>
<comment type="caution">
    <text evidence="1">The sequence shown here is derived from an EMBL/GenBank/DDBJ whole genome shotgun (WGS) entry which is preliminary data.</text>
</comment>
<sequence>MIVKGRLLRSRLRPLCLLGLNYVSRNDSCCRSRQSRAAPGWSLQQQPFLRNGSTGLSFTSPAGELRHIQTLRLENKTSDLLGFTSISVTRDGSELLAISVNEQESSADFVTLALQPTGGGQPTT</sequence>
<accession>A0A7J6QXI8</accession>
<keyword evidence="2" id="KW-1185">Reference proteome</keyword>
<name>A0A7J6QXI8_PEROL</name>
<feature type="non-terminal residue" evidence="1">
    <location>
        <position position="124"/>
    </location>
</feature>
<proteinExistence type="predicted"/>
<evidence type="ECO:0000313" key="1">
    <source>
        <dbReference type="EMBL" id="KAF4713135.1"/>
    </source>
</evidence>
<evidence type="ECO:0000313" key="2">
    <source>
        <dbReference type="Proteomes" id="UP000553632"/>
    </source>
</evidence>
<dbReference type="Proteomes" id="UP000553632">
    <property type="component" value="Unassembled WGS sequence"/>
</dbReference>
<gene>
    <name evidence="1" type="ORF">FOZ63_008438</name>
</gene>
<organism evidence="1 2">
    <name type="scientific">Perkinsus olseni</name>
    <name type="common">Perkinsus atlanticus</name>
    <dbReference type="NCBI Taxonomy" id="32597"/>
    <lineage>
        <taxon>Eukaryota</taxon>
        <taxon>Sar</taxon>
        <taxon>Alveolata</taxon>
        <taxon>Perkinsozoa</taxon>
        <taxon>Perkinsea</taxon>
        <taxon>Perkinsida</taxon>
        <taxon>Perkinsidae</taxon>
        <taxon>Perkinsus</taxon>
    </lineage>
</organism>
<dbReference type="EMBL" id="JABANO010029681">
    <property type="protein sequence ID" value="KAF4713135.1"/>
    <property type="molecule type" value="Genomic_DNA"/>
</dbReference>
<dbReference type="AlphaFoldDB" id="A0A7J6QXI8"/>
<reference evidence="1 2" key="1">
    <citation type="submission" date="2020-04" db="EMBL/GenBank/DDBJ databases">
        <title>Perkinsus olseni comparative genomics.</title>
        <authorList>
            <person name="Bogema D.R."/>
        </authorList>
    </citation>
    <scope>NUCLEOTIDE SEQUENCE [LARGE SCALE GENOMIC DNA]</scope>
    <source>
        <strain evidence="1 2">ATCC PRA-207</strain>
    </source>
</reference>